<dbReference type="RefSeq" id="WP_235201066.1">
    <property type="nucleotide sequence ID" value="NZ_CP159362.1"/>
</dbReference>
<gene>
    <name evidence="2" type="ORF">N011_04245</name>
</gene>
<reference evidence="2" key="2">
    <citation type="submission" date="2024-07" db="EMBL/GenBank/DDBJ databases">
        <title>A complete genome sequence for Pseudomonas syringae CC1417.</title>
        <authorList>
            <person name="Baltrus D.A."/>
        </authorList>
    </citation>
    <scope>NUCLEOTIDE SEQUENCE</scope>
    <source>
        <strain evidence="2">CC1417</strain>
    </source>
</reference>
<sequence length="346" mass="38549">MSNLFRRCMLSAGSLATLLLSGCSFNGSFPDASEPDAAKLRFISNNGNATLDLFDAEHCSGQTTGLLNNMFAANTRRRADMSMAAPEDAKAYLEVRLKPGHELYAQANALSTGSVCTVRFNFTPQSNGEYEANFSHTGNGCQVLLSRLREIDGKAVRSPIALTDKGVPACAGVNPIFPKAVQTAPQSPERAKMIAQIVDDSIIAKMKRTDDETPAMREASLDKLIGERRHRLGFSLPDSYWAEYRQNLNSFANEMTQTKARSLQLYKDYYSAQLGLVDTATLKTLLPDSETADRSRTMATNNTMLEYYYRTQRELLKEALSNHQNRMAKLDQRFDVCKRFTGCWQN</sequence>
<protein>
    <recommendedName>
        <fullName evidence="3">Lipoprotein</fullName>
    </recommendedName>
</protein>
<name>A0AAU8LIV7_PSESX</name>
<keyword evidence="1" id="KW-0732">Signal</keyword>
<dbReference type="PROSITE" id="PS51257">
    <property type="entry name" value="PROKAR_LIPOPROTEIN"/>
    <property type="match status" value="1"/>
</dbReference>
<accession>A0AAU8LIV7</accession>
<dbReference type="AlphaFoldDB" id="A0AAU8LIV7"/>
<reference evidence="2" key="1">
    <citation type="journal article" date="2014" name="Genome Announc.">
        <title>Draft Genome Sequences of a Phylogenetically Diverse Suite of Pseudomonas syringae Strains from Multiple Source Populations.</title>
        <authorList>
            <person name="Baltrus D.A."/>
            <person name="Yourstone S."/>
            <person name="Lind A."/>
            <person name="Guilbaud C."/>
            <person name="Sands D.C."/>
            <person name="Jones C.D."/>
            <person name="Morris C.E."/>
            <person name="Dangl J.L."/>
        </authorList>
    </citation>
    <scope>NUCLEOTIDE SEQUENCE</scope>
    <source>
        <strain evidence="2">CC1417</strain>
    </source>
</reference>
<evidence type="ECO:0000313" key="2">
    <source>
        <dbReference type="EMBL" id="XCN68515.1"/>
    </source>
</evidence>
<feature type="signal peptide" evidence="1">
    <location>
        <begin position="1"/>
        <end position="26"/>
    </location>
</feature>
<evidence type="ECO:0008006" key="3">
    <source>
        <dbReference type="Google" id="ProtNLM"/>
    </source>
</evidence>
<organism evidence="2">
    <name type="scientific">Pseudomonas syringae CC1417</name>
    <dbReference type="NCBI Taxonomy" id="1357272"/>
    <lineage>
        <taxon>Bacteria</taxon>
        <taxon>Pseudomonadati</taxon>
        <taxon>Pseudomonadota</taxon>
        <taxon>Gammaproteobacteria</taxon>
        <taxon>Pseudomonadales</taxon>
        <taxon>Pseudomonadaceae</taxon>
        <taxon>Pseudomonas</taxon>
        <taxon>Pseudomonas syringae</taxon>
    </lineage>
</organism>
<feature type="chain" id="PRO_5043975449" description="Lipoprotein" evidence="1">
    <location>
        <begin position="27"/>
        <end position="346"/>
    </location>
</feature>
<proteinExistence type="predicted"/>
<evidence type="ECO:0000256" key="1">
    <source>
        <dbReference type="SAM" id="SignalP"/>
    </source>
</evidence>
<dbReference type="EMBL" id="CP159362">
    <property type="protein sequence ID" value="XCN68515.1"/>
    <property type="molecule type" value="Genomic_DNA"/>
</dbReference>